<organism evidence="6 7">
    <name type="scientific">Massilia suwonensis</name>
    <dbReference type="NCBI Taxonomy" id="648895"/>
    <lineage>
        <taxon>Bacteria</taxon>
        <taxon>Pseudomonadati</taxon>
        <taxon>Pseudomonadota</taxon>
        <taxon>Betaproteobacteria</taxon>
        <taxon>Burkholderiales</taxon>
        <taxon>Oxalobacteraceae</taxon>
        <taxon>Telluria group</taxon>
        <taxon>Massilia</taxon>
    </lineage>
</organism>
<keyword evidence="2" id="KW-0812">Transmembrane</keyword>
<dbReference type="PANTHER" id="PTHR30168:SF0">
    <property type="entry name" value="INNER MEMBRANE PROTEIN"/>
    <property type="match status" value="1"/>
</dbReference>
<dbReference type="Pfam" id="PF04228">
    <property type="entry name" value="Zn_peptidase"/>
    <property type="match status" value="1"/>
</dbReference>
<comment type="subcellular location">
    <subcellularLocation>
        <location evidence="1">Membrane</location>
        <topology evidence="1">Single-pass membrane protein</topology>
    </subcellularLocation>
</comment>
<feature type="region of interest" description="Disordered" evidence="5">
    <location>
        <begin position="59"/>
        <end position="79"/>
    </location>
</feature>
<dbReference type="PANTHER" id="PTHR30168">
    <property type="entry name" value="PUTATIVE MEMBRANE PROTEIN YPFJ"/>
    <property type="match status" value="1"/>
</dbReference>
<evidence type="ECO:0000256" key="1">
    <source>
        <dbReference type="ARBA" id="ARBA00004167"/>
    </source>
</evidence>
<feature type="compositionally biased region" description="Basic and acidic residues" evidence="5">
    <location>
        <begin position="1"/>
        <end position="17"/>
    </location>
</feature>
<evidence type="ECO:0000313" key="6">
    <source>
        <dbReference type="EMBL" id="MFC5480957.1"/>
    </source>
</evidence>
<gene>
    <name evidence="6" type="ORF">ACFPQ5_22370</name>
</gene>
<keyword evidence="3" id="KW-1133">Transmembrane helix</keyword>
<proteinExistence type="predicted"/>
<keyword evidence="4" id="KW-0472">Membrane</keyword>
<dbReference type="Proteomes" id="UP001596101">
    <property type="component" value="Unassembled WGS sequence"/>
</dbReference>
<protein>
    <submittedName>
        <fullName evidence="6">Neutral zinc metallopeptidase</fullName>
    </submittedName>
</protein>
<evidence type="ECO:0000313" key="7">
    <source>
        <dbReference type="Proteomes" id="UP001596101"/>
    </source>
</evidence>
<reference evidence="7" key="1">
    <citation type="journal article" date="2019" name="Int. J. Syst. Evol. Microbiol.">
        <title>The Global Catalogue of Microorganisms (GCM) 10K type strain sequencing project: providing services to taxonomists for standard genome sequencing and annotation.</title>
        <authorList>
            <consortium name="The Broad Institute Genomics Platform"/>
            <consortium name="The Broad Institute Genome Sequencing Center for Infectious Disease"/>
            <person name="Wu L."/>
            <person name="Ma J."/>
        </authorList>
    </citation>
    <scope>NUCLEOTIDE SEQUENCE [LARGE SCALE GENOMIC DNA]</scope>
    <source>
        <strain evidence="7">CCUG 43111</strain>
    </source>
</reference>
<comment type="caution">
    <text evidence="6">The sequence shown here is derived from an EMBL/GenBank/DDBJ whole genome shotgun (WGS) entry which is preliminary data.</text>
</comment>
<dbReference type="EMBL" id="JBHSMR010000014">
    <property type="protein sequence ID" value="MFC5480957.1"/>
    <property type="molecule type" value="Genomic_DNA"/>
</dbReference>
<accession>A0ABW0MUI5</accession>
<keyword evidence="7" id="KW-1185">Reference proteome</keyword>
<dbReference type="RefSeq" id="WP_379760958.1">
    <property type="nucleotide sequence ID" value="NZ_JBHSMR010000014.1"/>
</dbReference>
<name>A0ABW0MUI5_9BURK</name>
<sequence>MKWEGDRESGNVEDRRGGGGGGGFNIGGRGVGLGTVAIALVASLFFGVDPGTVIGMLGGGGGPAPQVQQRDPNAPQANDRETRFVRTVLGYTEDAWTPIFASQNATYRPPTLVLFEGRTPTACGTGNSATGPFYCPGDQKVYIDLSFFRLMQERFHVGGEFAQAYVIAHEVGHHVQKLIGVSDQVHNAQQRASETEGNALSVRLELQADCFAGVWANRTQQKEAFLEAGDVESALATATAIGDDTLQRQSRGTVVPDSFTHGSSEQRVRWFKRGLEGGDPQQCNTFEATRL</sequence>
<evidence type="ECO:0000256" key="5">
    <source>
        <dbReference type="SAM" id="MobiDB-lite"/>
    </source>
</evidence>
<evidence type="ECO:0000256" key="4">
    <source>
        <dbReference type="ARBA" id="ARBA00023136"/>
    </source>
</evidence>
<feature type="region of interest" description="Disordered" evidence="5">
    <location>
        <begin position="1"/>
        <end position="23"/>
    </location>
</feature>
<dbReference type="InterPro" id="IPR007343">
    <property type="entry name" value="Uncharacterised_pept_Zn_put"/>
</dbReference>
<evidence type="ECO:0000256" key="3">
    <source>
        <dbReference type="ARBA" id="ARBA00022989"/>
    </source>
</evidence>
<evidence type="ECO:0000256" key="2">
    <source>
        <dbReference type="ARBA" id="ARBA00022692"/>
    </source>
</evidence>